<reference evidence="4" key="2">
    <citation type="submission" date="2014-03" db="EMBL/GenBank/DDBJ databases">
        <authorList>
            <person name="Urmite Genomes"/>
        </authorList>
    </citation>
    <scope>NUCLEOTIDE SEQUENCE</scope>
    <source>
        <strain evidence="4">S1</strain>
    </source>
</reference>
<dbReference type="AlphaFoldDB" id="W9B9B7"/>
<name>W9B9B7_9BACI</name>
<dbReference type="RefSeq" id="WP_051557737.1">
    <property type="nucleotide sequence ID" value="NZ_CABLBW010000001.1"/>
</dbReference>
<evidence type="ECO:0000256" key="2">
    <source>
        <dbReference type="ARBA" id="ARBA00032390"/>
    </source>
</evidence>
<evidence type="ECO:0000313" key="5">
    <source>
        <dbReference type="Proteomes" id="UP000028863"/>
    </source>
</evidence>
<sequence length="309" mass="34823">MAWIKNKVFKNGTEFVKWLDKNFGKYIEDHISELHVHHTWKPNHSNKQSLLQLHENMRHYHVGTRGWQDIGQHVSIGKNGDAALGRDIKIMPASAFGHNGTPNWHPFMFEMIGDFDKGHDKLDGDQLDTVMAISQYFNNKGKKIRFHREMDNHKSCPGTGISKDWYMAKVTGKKVTQNESAPKVEIKSSTTKKSKTKANLKVDGKWGNSTTEALQKALGTTQDGIISNQYDNRITRAFYGTTIHFSDGKKGSMVVKSMQSKIGSNVDGLLGPNTIGRLQQNLGTPYDKKLSRPSAVVKELQRRLNAGKF</sequence>
<dbReference type="eggNOG" id="COG4249">
    <property type="taxonomic scope" value="Bacteria"/>
</dbReference>
<accession>W9B9B7</accession>
<dbReference type="GO" id="GO:0009253">
    <property type="term" value="P:peptidoglycan catabolic process"/>
    <property type="evidence" value="ECO:0007669"/>
    <property type="project" value="InterPro"/>
</dbReference>
<keyword evidence="5" id="KW-1185">Reference proteome</keyword>
<reference evidence="4" key="1">
    <citation type="submission" date="2014-03" db="EMBL/GenBank/DDBJ databases">
        <title>Draft genome sequencing of Oceanobacillus picturae strain S1 isolated from human gut.</title>
        <authorList>
            <person name="Croce O."/>
            <person name="Lagier J.C."/>
            <person name="Raoult D."/>
        </authorList>
    </citation>
    <scope>NUCLEOTIDE SEQUENCE [LARGE SCALE GENOMIC DNA]</scope>
    <source>
        <strain evidence="4">S1</strain>
    </source>
</reference>
<feature type="domain" description="N-acetylmuramoyl-L-alanine amidase" evidence="3">
    <location>
        <begin position="32"/>
        <end position="158"/>
    </location>
</feature>
<dbReference type="InterPro" id="IPR036505">
    <property type="entry name" value="Amidase/PGRP_sf"/>
</dbReference>
<proteinExistence type="predicted"/>
<gene>
    <name evidence="4" type="ORF">BN988_01590</name>
</gene>
<evidence type="ECO:0000313" key="4">
    <source>
        <dbReference type="EMBL" id="CDO03090.1"/>
    </source>
</evidence>
<comment type="caution">
    <text evidence="4">The sequence shown here is derived from an EMBL/GenBank/DDBJ whole genome shotgun (WGS) entry which is preliminary data.</text>
</comment>
<evidence type="ECO:0000259" key="3">
    <source>
        <dbReference type="Pfam" id="PF01510"/>
    </source>
</evidence>
<dbReference type="CDD" id="cd06583">
    <property type="entry name" value="PGRP"/>
    <property type="match status" value="1"/>
</dbReference>
<protein>
    <recommendedName>
        <fullName evidence="2">Autolysin</fullName>
    </recommendedName>
    <alternativeName>
        <fullName evidence="1">Cell wall hydrolase</fullName>
    </alternativeName>
</protein>
<dbReference type="Pfam" id="PF01510">
    <property type="entry name" value="Amidase_2"/>
    <property type="match status" value="1"/>
</dbReference>
<dbReference type="eggNOG" id="COG3409">
    <property type="taxonomic scope" value="Bacteria"/>
</dbReference>
<dbReference type="Proteomes" id="UP000028863">
    <property type="component" value="Unassembled WGS sequence"/>
</dbReference>
<dbReference type="InterPro" id="IPR002502">
    <property type="entry name" value="Amidase_domain"/>
</dbReference>
<dbReference type="Gene3D" id="3.40.80.10">
    <property type="entry name" value="Peptidoglycan recognition protein-like"/>
    <property type="match status" value="1"/>
</dbReference>
<dbReference type="SUPFAM" id="SSF55846">
    <property type="entry name" value="N-acetylmuramoyl-L-alanine amidase-like"/>
    <property type="match status" value="1"/>
</dbReference>
<evidence type="ECO:0000256" key="1">
    <source>
        <dbReference type="ARBA" id="ARBA00030881"/>
    </source>
</evidence>
<organism evidence="4 5">
    <name type="scientific">Oceanobacillus picturae</name>
    <dbReference type="NCBI Taxonomy" id="171693"/>
    <lineage>
        <taxon>Bacteria</taxon>
        <taxon>Bacillati</taxon>
        <taxon>Bacillota</taxon>
        <taxon>Bacilli</taxon>
        <taxon>Bacillales</taxon>
        <taxon>Bacillaceae</taxon>
        <taxon>Oceanobacillus</taxon>
    </lineage>
</organism>
<dbReference type="GO" id="GO:0008745">
    <property type="term" value="F:N-acetylmuramoyl-L-alanine amidase activity"/>
    <property type="evidence" value="ECO:0007669"/>
    <property type="project" value="InterPro"/>
</dbReference>
<dbReference type="EMBL" id="CCAX010000001">
    <property type="protein sequence ID" value="CDO03090.1"/>
    <property type="molecule type" value="Genomic_DNA"/>
</dbReference>
<dbReference type="STRING" id="171693.BN988_01590"/>